<dbReference type="PANTHER" id="PTHR13285">
    <property type="entry name" value="ACYLTRANSFERASE"/>
    <property type="match status" value="1"/>
</dbReference>
<feature type="transmembrane region" description="Helical" evidence="10">
    <location>
        <begin position="130"/>
        <end position="148"/>
    </location>
</feature>
<evidence type="ECO:0000256" key="6">
    <source>
        <dbReference type="ARBA" id="ARBA00022989"/>
    </source>
</evidence>
<sequence>MTYFGDEKFALIAAIFCLGGLVIRWRQWPIKYWLALGSLIIYAGVFGADSQHLLVSLVFLAFQYGLIQYQFRHPEFKWTVYLSFLPLVLAKLHEIWPIYSFGFVGISYLSFKVVQILLETQDGLIKEMSLVDYLSFLLFFPVVSAGPIDRSKRFVADTEKILDWKDYWDLLGLGSYRLLLGAVYKFVIAAVIFKWLSALQVGNYFYYLIKYAYGYTFYLFFDFAGYSLMAVGLSNLLGIETPMNFKQPFLAIDIKDFWNRWHISLSQWLRDFVFSRVMMNFIRHKRFKTRLNRAMAAYMANMLFMGFWHGFSFHYILYGCYHGVLMAGFEAYQKKSKFYKKYKNHSLYKLVSWAVTLQLVVLGMFIFSNKFPEVVGKWLGFGQG</sequence>
<feature type="transmembrane region" description="Helical" evidence="10">
    <location>
        <begin position="98"/>
        <end position="118"/>
    </location>
</feature>
<dbReference type="InterPro" id="IPR024024">
    <property type="entry name" value="DltB"/>
</dbReference>
<comment type="subcellular location">
    <subcellularLocation>
        <location evidence="1">Cell membrane</location>
        <topology evidence="1">Multi-pass membrane protein</topology>
    </subcellularLocation>
</comment>
<evidence type="ECO:0000256" key="10">
    <source>
        <dbReference type="SAM" id="Phobius"/>
    </source>
</evidence>
<dbReference type="GO" id="GO:0016746">
    <property type="term" value="F:acyltransferase activity"/>
    <property type="evidence" value="ECO:0007669"/>
    <property type="project" value="UniProtKB-KW"/>
</dbReference>
<keyword evidence="3 9" id="KW-1003">Cell membrane</keyword>
<comment type="caution">
    <text evidence="11">The sequence shown here is derived from an EMBL/GenBank/DDBJ whole genome shotgun (WGS) entry which is preliminary data.</text>
</comment>
<keyword evidence="6 10" id="KW-1133">Transmembrane helix</keyword>
<evidence type="ECO:0000313" key="11">
    <source>
        <dbReference type="EMBL" id="MBF0934600.1"/>
    </source>
</evidence>
<evidence type="ECO:0000256" key="5">
    <source>
        <dbReference type="ARBA" id="ARBA00022692"/>
    </source>
</evidence>
<feature type="transmembrane region" description="Helical" evidence="10">
    <location>
        <begin position="9"/>
        <end position="27"/>
    </location>
</feature>
<evidence type="ECO:0000256" key="8">
    <source>
        <dbReference type="ARBA" id="ARBA00023315"/>
    </source>
</evidence>
<comment type="similarity">
    <text evidence="2 9">Belongs to the membrane-bound acyltransferase family.</text>
</comment>
<dbReference type="GO" id="GO:0005886">
    <property type="term" value="C:plasma membrane"/>
    <property type="evidence" value="ECO:0007669"/>
    <property type="project" value="UniProtKB-SubCell"/>
</dbReference>
<evidence type="ECO:0000256" key="4">
    <source>
        <dbReference type="ARBA" id="ARBA00022679"/>
    </source>
</evidence>
<dbReference type="InterPro" id="IPR051085">
    <property type="entry name" value="MB_O-acyltransferase"/>
</dbReference>
<evidence type="ECO:0000256" key="9">
    <source>
        <dbReference type="PIRNR" id="PIRNR016636"/>
    </source>
</evidence>
<keyword evidence="4 9" id="KW-0808">Transferase</keyword>
<evidence type="ECO:0000256" key="1">
    <source>
        <dbReference type="ARBA" id="ARBA00004651"/>
    </source>
</evidence>
<evidence type="ECO:0000256" key="3">
    <source>
        <dbReference type="ARBA" id="ARBA00022475"/>
    </source>
</evidence>
<dbReference type="EMBL" id="JABZFV010000040">
    <property type="protein sequence ID" value="MBF0934600.1"/>
    <property type="molecule type" value="Genomic_DNA"/>
</dbReference>
<accession>A0A929MQT8</accession>
<keyword evidence="7 9" id="KW-0472">Membrane</keyword>
<dbReference type="PANTHER" id="PTHR13285:SF23">
    <property type="entry name" value="TEICHOIC ACID D-ALANYLTRANSFERASE"/>
    <property type="match status" value="1"/>
</dbReference>
<name>A0A929MQT8_ABIDE</name>
<dbReference type="Proteomes" id="UP000757900">
    <property type="component" value="Unassembled WGS sequence"/>
</dbReference>
<evidence type="ECO:0000256" key="7">
    <source>
        <dbReference type="ARBA" id="ARBA00023136"/>
    </source>
</evidence>
<dbReference type="PIRSF" id="PIRSF016636">
    <property type="entry name" value="AlgI_DltB"/>
    <property type="match status" value="1"/>
</dbReference>
<keyword evidence="5 10" id="KW-0812">Transmembrane</keyword>
<protein>
    <submittedName>
        <fullName evidence="11">D-alanyl-lipoteichoic acid biosynthesis protein DltB</fullName>
    </submittedName>
</protein>
<dbReference type="AlphaFoldDB" id="A0A929MQT8"/>
<feature type="transmembrane region" description="Helical" evidence="10">
    <location>
        <begin position="347"/>
        <end position="367"/>
    </location>
</feature>
<keyword evidence="8 9" id="KW-0012">Acyltransferase</keyword>
<dbReference type="NCBIfam" id="TIGR04091">
    <property type="entry name" value="LTA_dltB"/>
    <property type="match status" value="1"/>
</dbReference>
<feature type="transmembrane region" description="Helical" evidence="10">
    <location>
        <begin position="39"/>
        <end position="64"/>
    </location>
</feature>
<dbReference type="Pfam" id="PF03062">
    <property type="entry name" value="MBOAT"/>
    <property type="match status" value="1"/>
</dbReference>
<proteinExistence type="inferred from homology"/>
<gene>
    <name evidence="11" type="primary">dltB</name>
    <name evidence="11" type="ORF">HXK00_03010</name>
</gene>
<feature type="transmembrane region" description="Helical" evidence="10">
    <location>
        <begin position="217"/>
        <end position="239"/>
    </location>
</feature>
<dbReference type="GO" id="GO:0070395">
    <property type="term" value="P:lipoteichoic acid biosynthetic process"/>
    <property type="evidence" value="ECO:0007669"/>
    <property type="project" value="InterPro"/>
</dbReference>
<dbReference type="InterPro" id="IPR004299">
    <property type="entry name" value="MBOAT_fam"/>
</dbReference>
<feature type="transmembrane region" description="Helical" evidence="10">
    <location>
        <begin position="176"/>
        <end position="196"/>
    </location>
</feature>
<dbReference type="InterPro" id="IPR024194">
    <property type="entry name" value="Ac/AlaTfrase_AlgI/DltB"/>
</dbReference>
<evidence type="ECO:0000256" key="2">
    <source>
        <dbReference type="ARBA" id="ARBA00010323"/>
    </source>
</evidence>
<organism evidence="11 12">
    <name type="scientific">Abiotrophia defectiva</name>
    <name type="common">Streptococcus defectivus</name>
    <dbReference type="NCBI Taxonomy" id="46125"/>
    <lineage>
        <taxon>Bacteria</taxon>
        <taxon>Bacillati</taxon>
        <taxon>Bacillota</taxon>
        <taxon>Bacilli</taxon>
        <taxon>Lactobacillales</taxon>
        <taxon>Aerococcaceae</taxon>
        <taxon>Abiotrophia</taxon>
    </lineage>
</organism>
<reference evidence="11" key="1">
    <citation type="submission" date="2020-04" db="EMBL/GenBank/DDBJ databases">
        <title>Deep metagenomics examines the oral microbiome during advanced dental caries in children, revealing novel taxa and co-occurrences with host molecules.</title>
        <authorList>
            <person name="Baker J.L."/>
            <person name="Morton J.T."/>
            <person name="Dinis M."/>
            <person name="Alvarez R."/>
            <person name="Tran N.C."/>
            <person name="Knight R."/>
            <person name="Edlund A."/>
        </authorList>
    </citation>
    <scope>NUCLEOTIDE SEQUENCE</scope>
    <source>
        <strain evidence="11">JCVI_23_bin.16</strain>
    </source>
</reference>
<evidence type="ECO:0000313" key="12">
    <source>
        <dbReference type="Proteomes" id="UP000757900"/>
    </source>
</evidence>